<dbReference type="RefSeq" id="WP_170091666.1">
    <property type="nucleotide sequence ID" value="NZ_JABAFP010000021.1"/>
</dbReference>
<evidence type="ECO:0000313" key="2">
    <source>
        <dbReference type="Proteomes" id="UP000563853"/>
    </source>
</evidence>
<proteinExistence type="predicted"/>
<sequence length="69" mass="7750">MENLEIARKLTDIAQNIQTLITLTALVSISERDEDKIYFMNEVLTPVLDRLSNAVGELTNLSDELVSLD</sequence>
<organism evidence="1 2">
    <name type="scientific">Ligilactobacillus agilis</name>
    <dbReference type="NCBI Taxonomy" id="1601"/>
    <lineage>
        <taxon>Bacteria</taxon>
        <taxon>Bacillati</taxon>
        <taxon>Bacillota</taxon>
        <taxon>Bacilli</taxon>
        <taxon>Lactobacillales</taxon>
        <taxon>Lactobacillaceae</taxon>
        <taxon>Ligilactobacillus</taxon>
    </lineage>
</organism>
<evidence type="ECO:0008006" key="3">
    <source>
        <dbReference type="Google" id="ProtNLM"/>
    </source>
</evidence>
<gene>
    <name evidence="1" type="ORF">HF863_06335</name>
</gene>
<comment type="caution">
    <text evidence="1">The sequence shown here is derived from an EMBL/GenBank/DDBJ whole genome shotgun (WGS) entry which is preliminary data.</text>
</comment>
<accession>A0A848C6P1</accession>
<dbReference type="Proteomes" id="UP000563853">
    <property type="component" value="Unassembled WGS sequence"/>
</dbReference>
<dbReference type="AlphaFoldDB" id="A0A848C6P1"/>
<evidence type="ECO:0000313" key="1">
    <source>
        <dbReference type="EMBL" id="NME42381.1"/>
    </source>
</evidence>
<dbReference type="EMBL" id="JABAFP010000021">
    <property type="protein sequence ID" value="NME42381.1"/>
    <property type="molecule type" value="Genomic_DNA"/>
</dbReference>
<protein>
    <recommendedName>
        <fullName evidence="3">Histidine kinase</fullName>
    </recommendedName>
</protein>
<name>A0A848C6P1_9LACO</name>
<reference evidence="1 2" key="1">
    <citation type="submission" date="2020-04" db="EMBL/GenBank/DDBJ databases">
        <authorList>
            <person name="Hitch T.C.A."/>
            <person name="Wylensek D."/>
            <person name="Clavel T."/>
        </authorList>
    </citation>
    <scope>NUCLEOTIDE SEQUENCE [LARGE SCALE GENOMIC DNA]</scope>
    <source>
        <strain evidence="1 2">WCA-389-WT-5H1</strain>
    </source>
</reference>